<sequence>MSSFSPSDPVIQPHSTISVGGDDVGQELKHYSIDLSMELERQLELESSPPRTPTSASTSIHSPLPTPSHHQQQPQQLESLDPHVLAHIVAELRKTIEDMTKERNDLLKLLDSATMREASLQDTLQLMTEKATDYEEELSEAKKKIRQDEDDISLLRHKVEESRRGLMRLQTESRRQSAAIPGPLDLSRASIPGFSGPPTSKRASFTPLTGRSNANGHRRVSSISVDGSAFPDLSPNPNDPGLAPPSSSRRSLFKYSPPTPENVPLPSITPPVTSPEIEMLKKEVESLKKELSDTRAELSEANEGKEASELCVQALRGFIEENQVGEKGGSSQQQQELALKLPPTPLGMSGEEEGRKNVTTAATTTTSGWGFKLWKGGDSTVKAPVVNTAVQPLSSAATSPSSLSSSPPAVVQPTPTASAPFSRLGGFFSSRTSSSSVTTAATATTTNTNTNAITSPNSSLQTNAAISRPPTFQRDSISGRSVSVSDASSVVEPVSPEKENHDNVVKVAGVPEVGDGEVGGDGVGVMESGRKEGMDGTISTDHPSANVIG</sequence>
<feature type="region of interest" description="Disordered" evidence="2">
    <location>
        <begin position="342"/>
        <end position="363"/>
    </location>
</feature>
<feature type="compositionally biased region" description="Polar residues" evidence="2">
    <location>
        <begin position="197"/>
        <end position="225"/>
    </location>
</feature>
<gene>
    <name evidence="3" type="ORF">Agabi119p4_6572</name>
</gene>
<feature type="region of interest" description="Disordered" evidence="2">
    <location>
        <begin position="40"/>
        <end position="77"/>
    </location>
</feature>
<proteinExistence type="predicted"/>
<evidence type="ECO:0000313" key="3">
    <source>
        <dbReference type="EMBL" id="KAF7770598.1"/>
    </source>
</evidence>
<feature type="coiled-coil region" evidence="1">
    <location>
        <begin position="89"/>
        <end position="158"/>
    </location>
</feature>
<feature type="region of interest" description="Disordered" evidence="2">
    <location>
        <begin position="171"/>
        <end position="274"/>
    </location>
</feature>
<feature type="compositionally biased region" description="Low complexity" evidence="2">
    <location>
        <begin position="392"/>
        <end position="409"/>
    </location>
</feature>
<feature type="compositionally biased region" description="Basic and acidic residues" evidence="2">
    <location>
        <begin position="495"/>
        <end position="504"/>
    </location>
</feature>
<evidence type="ECO:0000256" key="2">
    <source>
        <dbReference type="SAM" id="MobiDB-lite"/>
    </source>
</evidence>
<feature type="region of interest" description="Disordered" evidence="2">
    <location>
        <begin position="392"/>
        <end position="417"/>
    </location>
</feature>
<dbReference type="EMBL" id="JABXXO010000009">
    <property type="protein sequence ID" value="KAF7770598.1"/>
    <property type="molecule type" value="Genomic_DNA"/>
</dbReference>
<feature type="region of interest" description="Disordered" evidence="2">
    <location>
        <begin position="1"/>
        <end position="24"/>
    </location>
</feature>
<feature type="compositionally biased region" description="Low complexity" evidence="2">
    <location>
        <begin position="47"/>
        <end position="77"/>
    </location>
</feature>
<protein>
    <submittedName>
        <fullName evidence="3">Uncharacterized protein</fullName>
    </submittedName>
</protein>
<evidence type="ECO:0000256" key="1">
    <source>
        <dbReference type="SAM" id="Coils"/>
    </source>
</evidence>
<feature type="compositionally biased region" description="Pro residues" evidence="2">
    <location>
        <begin position="257"/>
        <end position="273"/>
    </location>
</feature>
<name>A0A8H7CAY0_AGABI</name>
<feature type="coiled-coil region" evidence="1">
    <location>
        <begin position="277"/>
        <end position="308"/>
    </location>
</feature>
<feature type="compositionally biased region" description="Low complexity" evidence="2">
    <location>
        <begin position="476"/>
        <end position="494"/>
    </location>
</feature>
<evidence type="ECO:0000313" key="4">
    <source>
        <dbReference type="Proteomes" id="UP000629468"/>
    </source>
</evidence>
<keyword evidence="1" id="KW-0175">Coiled coil</keyword>
<feature type="compositionally biased region" description="Low complexity" evidence="2">
    <location>
        <begin position="439"/>
        <end position="459"/>
    </location>
</feature>
<dbReference type="Proteomes" id="UP000629468">
    <property type="component" value="Unassembled WGS sequence"/>
</dbReference>
<reference evidence="3 4" key="1">
    <citation type="journal article" name="Sci. Rep.">
        <title>Telomere-to-telomere assembled and centromere annotated genomes of the two main subspecies of the button mushroom Agaricus bisporus reveal especially polymorphic chromosome ends.</title>
        <authorList>
            <person name="Sonnenberg A.S.M."/>
            <person name="Sedaghat-Telgerd N."/>
            <person name="Lavrijssen B."/>
            <person name="Ohm R.A."/>
            <person name="Hendrickx P.M."/>
            <person name="Scholtmeijer K."/>
            <person name="Baars J.J.P."/>
            <person name="van Peer A."/>
        </authorList>
    </citation>
    <scope>NUCLEOTIDE SEQUENCE [LARGE SCALE GENOMIC DNA]</scope>
    <source>
        <strain evidence="3 4">H119_p4</strain>
    </source>
</reference>
<dbReference type="AlphaFoldDB" id="A0A8H7CAY0"/>
<organism evidence="3 4">
    <name type="scientific">Agaricus bisporus var. burnettii</name>
    <dbReference type="NCBI Taxonomy" id="192524"/>
    <lineage>
        <taxon>Eukaryota</taxon>
        <taxon>Fungi</taxon>
        <taxon>Dikarya</taxon>
        <taxon>Basidiomycota</taxon>
        <taxon>Agaricomycotina</taxon>
        <taxon>Agaricomycetes</taxon>
        <taxon>Agaricomycetidae</taxon>
        <taxon>Agaricales</taxon>
        <taxon>Agaricineae</taxon>
        <taxon>Agaricaceae</taxon>
        <taxon>Agaricus</taxon>
    </lineage>
</organism>
<comment type="caution">
    <text evidence="3">The sequence shown here is derived from an EMBL/GenBank/DDBJ whole genome shotgun (WGS) entry which is preliminary data.</text>
</comment>
<feature type="region of interest" description="Disordered" evidence="2">
    <location>
        <begin position="439"/>
        <end position="549"/>
    </location>
</feature>
<accession>A0A8H7CAY0</accession>